<comment type="catalytic activity">
    <reaction evidence="11">
        <text>tRNA(Asn) + L-asparagine + ATP = L-asparaginyl-tRNA(Asn) + AMP + diphosphate + H(+)</text>
        <dbReference type="Rhea" id="RHEA:11180"/>
        <dbReference type="Rhea" id="RHEA-COMP:9659"/>
        <dbReference type="Rhea" id="RHEA-COMP:9674"/>
        <dbReference type="ChEBI" id="CHEBI:15378"/>
        <dbReference type="ChEBI" id="CHEBI:30616"/>
        <dbReference type="ChEBI" id="CHEBI:33019"/>
        <dbReference type="ChEBI" id="CHEBI:58048"/>
        <dbReference type="ChEBI" id="CHEBI:78442"/>
        <dbReference type="ChEBI" id="CHEBI:78515"/>
        <dbReference type="ChEBI" id="CHEBI:456215"/>
        <dbReference type="EC" id="6.1.1.22"/>
    </reaction>
</comment>
<dbReference type="PANTHER" id="PTHR22594:SF16">
    <property type="entry name" value="ASPARAGINE--TRNA LIGASE, CYTOPLASMIC"/>
    <property type="match status" value="1"/>
</dbReference>
<dbReference type="InParanoid" id="G4THV6"/>
<dbReference type="eggNOG" id="KOG0555">
    <property type="taxonomic scope" value="Eukaryota"/>
</dbReference>
<dbReference type="HOGENOM" id="CLU_004553_2_10_1"/>
<dbReference type="PANTHER" id="PTHR22594">
    <property type="entry name" value="ASPARTYL/LYSYL-TRNA SYNTHETASE"/>
    <property type="match status" value="1"/>
</dbReference>
<dbReference type="EMBL" id="CAFZ01000098">
    <property type="protein sequence ID" value="CCA70889.1"/>
    <property type="molecule type" value="Genomic_DNA"/>
</dbReference>
<dbReference type="InterPro" id="IPR002312">
    <property type="entry name" value="Asp/Asn-tRNA-synth_IIb"/>
</dbReference>
<evidence type="ECO:0000256" key="7">
    <source>
        <dbReference type="ARBA" id="ARBA00022840"/>
    </source>
</evidence>
<keyword evidence="4" id="KW-0963">Cytoplasm</keyword>
<dbReference type="GO" id="GO:0005737">
    <property type="term" value="C:cytoplasm"/>
    <property type="evidence" value="ECO:0007669"/>
    <property type="project" value="UniProtKB-SubCell"/>
</dbReference>
<comment type="similarity">
    <text evidence="2">Belongs to the class-II aminoacyl-tRNA synthetase family.</text>
</comment>
<dbReference type="InterPro" id="IPR006195">
    <property type="entry name" value="aa-tRNA-synth_II"/>
</dbReference>
<evidence type="ECO:0000313" key="13">
    <source>
        <dbReference type="EMBL" id="CCA70889.1"/>
    </source>
</evidence>
<dbReference type="Gene3D" id="3.30.1910.20">
    <property type="entry name" value="asparaginyl-tRNA synthetase, N-terminal domain"/>
    <property type="match status" value="1"/>
</dbReference>
<dbReference type="InterPro" id="IPR004365">
    <property type="entry name" value="NA-bd_OB_tRNA"/>
</dbReference>
<dbReference type="OMA" id="DCCLYPR"/>
<keyword evidence="6" id="KW-0547">Nucleotide-binding</keyword>
<evidence type="ECO:0000256" key="6">
    <source>
        <dbReference type="ARBA" id="ARBA00022741"/>
    </source>
</evidence>
<dbReference type="InterPro" id="IPR004364">
    <property type="entry name" value="Aa-tRNA-synt_II"/>
</dbReference>
<evidence type="ECO:0000256" key="10">
    <source>
        <dbReference type="ARBA" id="ARBA00029886"/>
    </source>
</evidence>
<evidence type="ECO:0000256" key="1">
    <source>
        <dbReference type="ARBA" id="ARBA00004496"/>
    </source>
</evidence>
<comment type="subcellular location">
    <subcellularLocation>
        <location evidence="1">Cytoplasm</location>
    </subcellularLocation>
</comment>
<dbReference type="CDD" id="cd00776">
    <property type="entry name" value="AsxRS_core"/>
    <property type="match status" value="1"/>
</dbReference>
<dbReference type="Pfam" id="PF00152">
    <property type="entry name" value="tRNA-synt_2"/>
    <property type="match status" value="1"/>
</dbReference>
<dbReference type="STRING" id="1109443.G4THV6"/>
<organism evidence="13 14">
    <name type="scientific">Serendipita indica (strain DSM 11827)</name>
    <name type="common">Root endophyte fungus</name>
    <name type="synonym">Piriformospora indica</name>
    <dbReference type="NCBI Taxonomy" id="1109443"/>
    <lineage>
        <taxon>Eukaryota</taxon>
        <taxon>Fungi</taxon>
        <taxon>Dikarya</taxon>
        <taxon>Basidiomycota</taxon>
        <taxon>Agaricomycotina</taxon>
        <taxon>Agaricomycetes</taxon>
        <taxon>Sebacinales</taxon>
        <taxon>Serendipitaceae</taxon>
        <taxon>Serendipita</taxon>
    </lineage>
</organism>
<dbReference type="SUPFAM" id="SSF50249">
    <property type="entry name" value="Nucleic acid-binding proteins"/>
    <property type="match status" value="1"/>
</dbReference>
<sequence>MASTSTDTPTDAVTVYVDEKVGSDDAGDGSIQKPYQSAAQAIVNHGPSPPLVILTRKSEEEEWVAIGISALKKARKGAEGIEKKRQKALAAEAKAAEKAAAQEKAKDVVLEEDLSLPQAVKTKIKYLEKYRGQRVRISGWVHRLRSQGKMIFVVLRDGTGFLQVIIGGKLSQVHDASLLTNEATIEVVGNLQEVPAEKSAPGGHEVVADYWKVIGHAPLGDDSYLSRFNEETGPSILADLRHLVLRGETQSAVLKLRTALLSSFRHALDALDLKEVTPPCIVQTQVEGGATLFGFKYYEEEAYLTQSSQLYLETVLPALGDVYCVQESFRAEKSQTRRHLSEFTHLEAELAFITFDDLMTHIENAICDTIDHLLATPGVSELMKVLNPDFKPPSRPFLRMSYADAIQWLVDHKIQHVTEETEDLPDAEKVYVDHVLGDDIAEAAERKMTDEIGRPIFLYGFPSHLKAFYMQKMKGPAGEGPNGMVFTESCDLLMPGVGEVVGGSMRIHDADELLAAFKKQGIPAEPYYWYVDQRRYGTCEHGGYGLGVERFLAWIGNRYTVRECQLYGRWPGRATP</sequence>
<evidence type="ECO:0000256" key="5">
    <source>
        <dbReference type="ARBA" id="ARBA00022598"/>
    </source>
</evidence>
<dbReference type="InterPro" id="IPR012340">
    <property type="entry name" value="NA-bd_OB-fold"/>
</dbReference>
<dbReference type="Pfam" id="PF20917">
    <property type="entry name" value="AsnRS_N"/>
    <property type="match status" value="1"/>
</dbReference>
<comment type="caution">
    <text evidence="13">The sequence shown here is derived from an EMBL/GenBank/DDBJ whole genome shotgun (WGS) entry which is preliminary data.</text>
</comment>
<dbReference type="Gene3D" id="2.40.50.140">
    <property type="entry name" value="Nucleic acid-binding proteins"/>
    <property type="match status" value="1"/>
</dbReference>
<dbReference type="GO" id="GO:0004816">
    <property type="term" value="F:asparagine-tRNA ligase activity"/>
    <property type="evidence" value="ECO:0007669"/>
    <property type="project" value="UniProtKB-EC"/>
</dbReference>
<evidence type="ECO:0000256" key="11">
    <source>
        <dbReference type="ARBA" id="ARBA00047844"/>
    </source>
</evidence>
<dbReference type="AlphaFoldDB" id="G4THV6"/>
<dbReference type="Proteomes" id="UP000007148">
    <property type="component" value="Unassembled WGS sequence"/>
</dbReference>
<evidence type="ECO:0000256" key="2">
    <source>
        <dbReference type="ARBA" id="ARBA00008226"/>
    </source>
</evidence>
<keyword evidence="5" id="KW-0436">Ligase</keyword>
<evidence type="ECO:0000256" key="4">
    <source>
        <dbReference type="ARBA" id="ARBA00022490"/>
    </source>
</evidence>
<keyword evidence="14" id="KW-1185">Reference proteome</keyword>
<dbReference type="GO" id="GO:0005524">
    <property type="term" value="F:ATP binding"/>
    <property type="evidence" value="ECO:0007669"/>
    <property type="project" value="UniProtKB-KW"/>
</dbReference>
<name>G4THV6_SERID</name>
<keyword evidence="9" id="KW-0030">Aminoacyl-tRNA synthetase</keyword>
<dbReference type="Pfam" id="PF01336">
    <property type="entry name" value="tRNA_anti-codon"/>
    <property type="match status" value="1"/>
</dbReference>
<evidence type="ECO:0000259" key="12">
    <source>
        <dbReference type="PROSITE" id="PS50862"/>
    </source>
</evidence>
<evidence type="ECO:0000256" key="8">
    <source>
        <dbReference type="ARBA" id="ARBA00022917"/>
    </source>
</evidence>
<dbReference type="GO" id="GO:0003676">
    <property type="term" value="F:nucleic acid binding"/>
    <property type="evidence" value="ECO:0007669"/>
    <property type="project" value="InterPro"/>
</dbReference>
<evidence type="ECO:0000256" key="9">
    <source>
        <dbReference type="ARBA" id="ARBA00023146"/>
    </source>
</evidence>
<gene>
    <name evidence="13" type="ORF">PIIN_04825</name>
</gene>
<dbReference type="Gene3D" id="3.30.930.10">
    <property type="entry name" value="Bira Bifunctional Protein, Domain 2"/>
    <property type="match status" value="1"/>
</dbReference>
<dbReference type="InterPro" id="IPR045864">
    <property type="entry name" value="aa-tRNA-synth_II/BPL/LPL"/>
</dbReference>
<dbReference type="InterPro" id="IPR048952">
    <property type="entry name" value="AsnRS_N"/>
</dbReference>
<dbReference type="FunCoup" id="G4THV6">
    <property type="interactions" value="509"/>
</dbReference>
<dbReference type="PRINTS" id="PR01042">
    <property type="entry name" value="TRNASYNTHASP"/>
</dbReference>
<dbReference type="EC" id="6.1.1.22" evidence="3"/>
<dbReference type="GO" id="GO:0006421">
    <property type="term" value="P:asparaginyl-tRNA aminoacylation"/>
    <property type="evidence" value="ECO:0007669"/>
    <property type="project" value="InterPro"/>
</dbReference>
<accession>G4THV6</accession>
<dbReference type="InterPro" id="IPR004522">
    <property type="entry name" value="Asn-tRNA-ligase"/>
</dbReference>
<dbReference type="SUPFAM" id="SSF55681">
    <property type="entry name" value="Class II aaRS and biotin synthetases"/>
    <property type="match status" value="1"/>
</dbReference>
<keyword evidence="8" id="KW-0648">Protein biosynthesis</keyword>
<protein>
    <recommendedName>
        <fullName evidence="3">asparagine--tRNA ligase</fullName>
        <ecNumber evidence="3">6.1.1.22</ecNumber>
    </recommendedName>
    <alternativeName>
        <fullName evidence="10">Asparaginyl-tRNA synthetase</fullName>
    </alternativeName>
</protein>
<dbReference type="PROSITE" id="PS50862">
    <property type="entry name" value="AA_TRNA_LIGASE_II"/>
    <property type="match status" value="1"/>
</dbReference>
<reference evidence="13 14" key="1">
    <citation type="journal article" date="2011" name="PLoS Pathog.">
        <title>Endophytic Life Strategies Decoded by Genome and Transcriptome Analyses of the Mutualistic Root Symbiont Piriformospora indica.</title>
        <authorList>
            <person name="Zuccaro A."/>
            <person name="Lahrmann U."/>
            <person name="Guldener U."/>
            <person name="Langen G."/>
            <person name="Pfiffi S."/>
            <person name="Biedenkopf D."/>
            <person name="Wong P."/>
            <person name="Samans B."/>
            <person name="Grimm C."/>
            <person name="Basiewicz M."/>
            <person name="Murat C."/>
            <person name="Martin F."/>
            <person name="Kogel K.H."/>
        </authorList>
    </citation>
    <scope>NUCLEOTIDE SEQUENCE [LARGE SCALE GENOMIC DNA]</scope>
    <source>
        <strain evidence="13 14">DSM 11827</strain>
    </source>
</reference>
<dbReference type="OrthoDB" id="1931232at2759"/>
<keyword evidence="7" id="KW-0067">ATP-binding</keyword>
<proteinExistence type="inferred from homology"/>
<feature type="domain" description="Aminoacyl-transfer RNA synthetases class-II family profile" evidence="12">
    <location>
        <begin position="254"/>
        <end position="571"/>
    </location>
</feature>
<dbReference type="CDD" id="cd04323">
    <property type="entry name" value="AsnRS_cyto_like_N"/>
    <property type="match status" value="1"/>
</dbReference>
<evidence type="ECO:0000256" key="3">
    <source>
        <dbReference type="ARBA" id="ARBA00012816"/>
    </source>
</evidence>
<dbReference type="NCBIfam" id="TIGR00457">
    <property type="entry name" value="asnS"/>
    <property type="match status" value="1"/>
</dbReference>
<evidence type="ECO:0000313" key="14">
    <source>
        <dbReference type="Proteomes" id="UP000007148"/>
    </source>
</evidence>